<dbReference type="AlphaFoldDB" id="A0A811THN1"/>
<accession>A0A811THN1</accession>
<dbReference type="InterPro" id="IPR016134">
    <property type="entry name" value="Dockerin_dom"/>
</dbReference>
<dbReference type="PROSITE" id="PS51766">
    <property type="entry name" value="DOCKERIN"/>
    <property type="match status" value="1"/>
</dbReference>
<gene>
    <name evidence="2" type="ORF">EMLJLAPB_01075</name>
</gene>
<evidence type="ECO:0000259" key="1">
    <source>
        <dbReference type="PROSITE" id="PS51766"/>
    </source>
</evidence>
<dbReference type="Proteomes" id="UP000634805">
    <property type="component" value="Unassembled WGS sequence"/>
</dbReference>
<dbReference type="InterPro" id="IPR036439">
    <property type="entry name" value="Dockerin_dom_sf"/>
</dbReference>
<organism evidence="2 3">
    <name type="scientific">Candidatus Argoarchaeum ethanivorans</name>
    <dbReference type="NCBI Taxonomy" id="2608793"/>
    <lineage>
        <taxon>Archaea</taxon>
        <taxon>Methanobacteriati</taxon>
        <taxon>Methanobacteriota</taxon>
        <taxon>Stenosarchaea group</taxon>
        <taxon>Methanomicrobia</taxon>
        <taxon>Methanosarcinales</taxon>
        <taxon>Methanosarcinales incertae sedis</taxon>
        <taxon>GOM Arc I cluster</taxon>
        <taxon>Candidatus Argoarchaeum</taxon>
    </lineage>
</organism>
<protein>
    <recommendedName>
        <fullName evidence="1">Dockerin domain-containing protein</fullName>
    </recommendedName>
</protein>
<dbReference type="GO" id="GO:0004553">
    <property type="term" value="F:hydrolase activity, hydrolyzing O-glycosyl compounds"/>
    <property type="evidence" value="ECO:0007669"/>
    <property type="project" value="InterPro"/>
</dbReference>
<dbReference type="SUPFAM" id="SSF63446">
    <property type="entry name" value="Type I dockerin domain"/>
    <property type="match status" value="1"/>
</dbReference>
<evidence type="ECO:0000313" key="2">
    <source>
        <dbReference type="EMBL" id="CAD6494990.1"/>
    </source>
</evidence>
<dbReference type="CDD" id="cd14256">
    <property type="entry name" value="Dockerin_I"/>
    <property type="match status" value="1"/>
</dbReference>
<comment type="caution">
    <text evidence="2">The sequence shown here is derived from an EMBL/GenBank/DDBJ whole genome shotgun (WGS) entry which is preliminary data.</text>
</comment>
<reference evidence="2" key="1">
    <citation type="submission" date="2020-10" db="EMBL/GenBank/DDBJ databases">
        <authorList>
            <person name="Hahn C.J."/>
            <person name="Laso-Perez R."/>
            <person name="Vulcano F."/>
            <person name="Vaziourakis K.-M."/>
            <person name="Stokke R."/>
            <person name="Steen I.H."/>
            <person name="Teske A."/>
            <person name="Boetius A."/>
            <person name="Liebeke M."/>
            <person name="Amann R."/>
            <person name="Knittel K."/>
        </authorList>
    </citation>
    <scope>NUCLEOTIDE SEQUENCE</scope>
    <source>
        <strain evidence="2">Gfbio:e3339647-f889-4370-9287-4fb5cb688e4c:AG392D22_GoMArc1</strain>
    </source>
</reference>
<dbReference type="InterPro" id="IPR002105">
    <property type="entry name" value="Dockerin_1_rpt"/>
</dbReference>
<feature type="domain" description="Dockerin" evidence="1">
    <location>
        <begin position="23"/>
        <end position="84"/>
    </location>
</feature>
<dbReference type="GO" id="GO:0000272">
    <property type="term" value="P:polysaccharide catabolic process"/>
    <property type="evidence" value="ECO:0007669"/>
    <property type="project" value="InterPro"/>
</dbReference>
<evidence type="ECO:0000313" key="3">
    <source>
        <dbReference type="Proteomes" id="UP000634805"/>
    </source>
</evidence>
<proteinExistence type="predicted"/>
<name>A0A811THN1_9EURY</name>
<dbReference type="Gene3D" id="1.10.1330.10">
    <property type="entry name" value="Dockerin domain"/>
    <property type="match status" value="1"/>
</dbReference>
<dbReference type="Pfam" id="PF00404">
    <property type="entry name" value="Dockerin_1"/>
    <property type="match status" value="1"/>
</dbReference>
<sequence length="84" mass="8673">MNLTVTDNNGATNSISKTVTVCYEPLGGDLNSNGILDSADAAIALQIAVGSRPCDPETLAIADVSGDGRVSSLDALMILQMLYE</sequence>
<dbReference type="EMBL" id="CAJHIS010000043">
    <property type="protein sequence ID" value="CAD6494990.1"/>
    <property type="molecule type" value="Genomic_DNA"/>
</dbReference>